<evidence type="ECO:0000313" key="3">
    <source>
        <dbReference type="EMBL" id="KAG2382333.1"/>
    </source>
</evidence>
<gene>
    <name evidence="3" type="ORF">C9374_005535</name>
</gene>
<dbReference type="AlphaFoldDB" id="A0AA88GQJ6"/>
<evidence type="ECO:0000256" key="2">
    <source>
        <dbReference type="SAM" id="MobiDB-lite"/>
    </source>
</evidence>
<comment type="caution">
    <text evidence="3">The sequence shown here is derived from an EMBL/GenBank/DDBJ whole genome shotgun (WGS) entry which is preliminary data.</text>
</comment>
<dbReference type="GeneID" id="68097990"/>
<dbReference type="RefSeq" id="XP_044548012.1">
    <property type="nucleotide sequence ID" value="XM_044695296.1"/>
</dbReference>
<sequence length="414" mass="48030">MVKSSMDSALSMGPNSMGSSSPNQDFSINPAVEQLSDWKNRFNDRLQEVQEEMILFLTNGQPSNEEMTSMIKNTFSDLKISISELLSTLTLILKKFLKKSKKLVQTADGQWEVIVLDLNNQLEHVSRARAVEEEKRRELEKEVKLLRQKVKSMKIEMTKPKDDQQYQQLVENIKANHGSPNVNKTKPTVTTPKQSPRTPRSPNTKTTPTTPKSSKRKPVTPKSEVKTEPRVEEQAKIEEPKPEPVVEATKEEESKPSVEEQAPTSNEAQEEASQVANAGNTEQIQSVVETPKAEEEESKEAKKKSDDENSDEEDEKESGRRDRRSSRRKKKDEESEEEDAEEKSSRRDRRSRRKKDQEEEEEEQEEKEERSSRRSSRREGRKKKDDEEEEAEEEEKSERKSSRRDRMRRNRRDE</sequence>
<proteinExistence type="predicted"/>
<feature type="region of interest" description="Disordered" evidence="2">
    <location>
        <begin position="172"/>
        <end position="414"/>
    </location>
</feature>
<feature type="region of interest" description="Disordered" evidence="2">
    <location>
        <begin position="1"/>
        <end position="25"/>
    </location>
</feature>
<feature type="coiled-coil region" evidence="1">
    <location>
        <begin position="122"/>
        <end position="156"/>
    </location>
</feature>
<protein>
    <submittedName>
        <fullName evidence="3">Uncharacterized protein</fullName>
    </submittedName>
</protein>
<accession>A0AA88GQJ6</accession>
<evidence type="ECO:0000256" key="1">
    <source>
        <dbReference type="SAM" id="Coils"/>
    </source>
</evidence>
<feature type="compositionally biased region" description="Basic and acidic residues" evidence="2">
    <location>
        <begin position="223"/>
        <end position="258"/>
    </location>
</feature>
<reference evidence="3 4" key="1">
    <citation type="journal article" date="2018" name="BMC Genomics">
        <title>The genome of Naegleria lovaniensis, the basis for a comparative approach to unravel pathogenicity factors of the human pathogenic amoeba N. fowleri.</title>
        <authorList>
            <person name="Liechti N."/>
            <person name="Schurch N."/>
            <person name="Bruggmann R."/>
            <person name="Wittwer M."/>
        </authorList>
    </citation>
    <scope>NUCLEOTIDE SEQUENCE [LARGE SCALE GENOMIC DNA]</scope>
    <source>
        <strain evidence="3 4">ATCC 30569</strain>
    </source>
</reference>
<evidence type="ECO:0000313" key="4">
    <source>
        <dbReference type="Proteomes" id="UP000816034"/>
    </source>
</evidence>
<feature type="compositionally biased region" description="Polar residues" evidence="2">
    <location>
        <begin position="262"/>
        <end position="288"/>
    </location>
</feature>
<feature type="compositionally biased region" description="Acidic residues" evidence="2">
    <location>
        <begin position="386"/>
        <end position="395"/>
    </location>
</feature>
<feature type="compositionally biased region" description="Basic residues" evidence="2">
    <location>
        <begin position="321"/>
        <end position="330"/>
    </location>
</feature>
<feature type="compositionally biased region" description="Low complexity" evidence="2">
    <location>
        <begin position="11"/>
        <end position="23"/>
    </location>
</feature>
<feature type="compositionally biased region" description="Low complexity" evidence="2">
    <location>
        <begin position="180"/>
        <end position="212"/>
    </location>
</feature>
<name>A0AA88GQJ6_NAELO</name>
<dbReference type="EMBL" id="PYSW02000024">
    <property type="protein sequence ID" value="KAG2382333.1"/>
    <property type="molecule type" value="Genomic_DNA"/>
</dbReference>
<keyword evidence="4" id="KW-1185">Reference proteome</keyword>
<dbReference type="Proteomes" id="UP000816034">
    <property type="component" value="Unassembled WGS sequence"/>
</dbReference>
<feature type="compositionally biased region" description="Basic residues" evidence="2">
    <location>
        <begin position="401"/>
        <end position="414"/>
    </location>
</feature>
<keyword evidence="1" id="KW-0175">Coiled coil</keyword>
<organism evidence="3 4">
    <name type="scientific">Naegleria lovaniensis</name>
    <name type="common">Amoeba</name>
    <dbReference type="NCBI Taxonomy" id="51637"/>
    <lineage>
        <taxon>Eukaryota</taxon>
        <taxon>Discoba</taxon>
        <taxon>Heterolobosea</taxon>
        <taxon>Tetramitia</taxon>
        <taxon>Eutetramitia</taxon>
        <taxon>Vahlkampfiidae</taxon>
        <taxon>Naegleria</taxon>
    </lineage>
</organism>